<evidence type="ECO:0000259" key="3">
    <source>
        <dbReference type="PROSITE" id="PS50112"/>
    </source>
</evidence>
<dbReference type="Proteomes" id="UP000242320">
    <property type="component" value="Unassembled WGS sequence"/>
</dbReference>
<dbReference type="EMBL" id="NCXM01000021">
    <property type="protein sequence ID" value="OSC25131.1"/>
    <property type="molecule type" value="Genomic_DNA"/>
</dbReference>
<dbReference type="SUPFAM" id="SSF55785">
    <property type="entry name" value="PYP-like sensor domain (PAS domain)"/>
    <property type="match status" value="1"/>
</dbReference>
<feature type="transmembrane region" description="Helical" evidence="2">
    <location>
        <begin position="228"/>
        <end position="254"/>
    </location>
</feature>
<dbReference type="InterPro" id="IPR043128">
    <property type="entry name" value="Rev_trsase/Diguanyl_cyclase"/>
</dbReference>
<dbReference type="InterPro" id="IPR029787">
    <property type="entry name" value="Nucleotide_cyclase"/>
</dbReference>
<dbReference type="PROSITE" id="PS50887">
    <property type="entry name" value="GGDEF"/>
    <property type="match status" value="1"/>
</dbReference>
<dbReference type="PROSITE" id="PS50112">
    <property type="entry name" value="PAS"/>
    <property type="match status" value="1"/>
</dbReference>
<dbReference type="PROSITE" id="PS50113">
    <property type="entry name" value="PAC"/>
    <property type="match status" value="1"/>
</dbReference>
<evidence type="ECO:0000256" key="1">
    <source>
        <dbReference type="SAM" id="Coils"/>
    </source>
</evidence>
<keyword evidence="2" id="KW-1133">Transmembrane helix</keyword>
<dbReference type="SMART" id="SM00091">
    <property type="entry name" value="PAS"/>
    <property type="match status" value="1"/>
</dbReference>
<dbReference type="Gene3D" id="3.30.70.270">
    <property type="match status" value="1"/>
</dbReference>
<evidence type="ECO:0000313" key="7">
    <source>
        <dbReference type="Proteomes" id="UP000242320"/>
    </source>
</evidence>
<feature type="transmembrane region" description="Helical" evidence="2">
    <location>
        <begin position="20"/>
        <end position="36"/>
    </location>
</feature>
<dbReference type="OrthoDB" id="23692at2"/>
<dbReference type="Gene3D" id="3.30.450.20">
    <property type="entry name" value="PAS domain"/>
    <property type="match status" value="1"/>
</dbReference>
<proteinExistence type="predicted"/>
<dbReference type="CDD" id="cd00130">
    <property type="entry name" value="PAS"/>
    <property type="match status" value="1"/>
</dbReference>
<comment type="caution">
    <text evidence="6">The sequence shown here is derived from an EMBL/GenBank/DDBJ whole genome shotgun (WGS) entry which is preliminary data.</text>
</comment>
<dbReference type="InterPro" id="IPR035965">
    <property type="entry name" value="PAS-like_dom_sf"/>
</dbReference>
<gene>
    <name evidence="6" type="ORF">B8W69_19545</name>
</gene>
<dbReference type="PANTHER" id="PTHR44757">
    <property type="entry name" value="DIGUANYLATE CYCLASE DGCP"/>
    <property type="match status" value="1"/>
</dbReference>
<feature type="transmembrane region" description="Helical" evidence="2">
    <location>
        <begin position="189"/>
        <end position="208"/>
    </location>
</feature>
<feature type="coiled-coil region" evidence="1">
    <location>
        <begin position="282"/>
        <end position="309"/>
    </location>
</feature>
<feature type="transmembrane region" description="Helical" evidence="2">
    <location>
        <begin position="56"/>
        <end position="73"/>
    </location>
</feature>
<feature type="domain" description="PAS" evidence="3">
    <location>
        <begin position="320"/>
        <end position="368"/>
    </location>
</feature>
<organism evidence="6 7">
    <name type="scientific">Mycolicibacterium vulneris</name>
    <dbReference type="NCBI Taxonomy" id="547163"/>
    <lineage>
        <taxon>Bacteria</taxon>
        <taxon>Bacillati</taxon>
        <taxon>Actinomycetota</taxon>
        <taxon>Actinomycetes</taxon>
        <taxon>Mycobacteriales</taxon>
        <taxon>Mycobacteriaceae</taxon>
        <taxon>Mycolicibacterium</taxon>
    </lineage>
</organism>
<dbReference type="Pfam" id="PF08447">
    <property type="entry name" value="PAS_3"/>
    <property type="match status" value="1"/>
</dbReference>
<dbReference type="SMART" id="SM00267">
    <property type="entry name" value="GGDEF"/>
    <property type="match status" value="1"/>
</dbReference>
<feature type="transmembrane region" description="Helical" evidence="2">
    <location>
        <begin position="156"/>
        <end position="177"/>
    </location>
</feature>
<dbReference type="AlphaFoldDB" id="A0A1X2KTX6"/>
<dbReference type="CDD" id="cd01949">
    <property type="entry name" value="GGDEF"/>
    <property type="match status" value="1"/>
</dbReference>
<keyword evidence="2" id="KW-0812">Transmembrane</keyword>
<name>A0A1X2KTX6_9MYCO</name>
<evidence type="ECO:0000259" key="5">
    <source>
        <dbReference type="PROSITE" id="PS50887"/>
    </source>
</evidence>
<sequence length="584" mass="62302">MDRPGPGASLESAMDRSGRTGAVVVLVVTAVTWVGWSTGVDGLTRIAPGWPPMTPWTALWLAALAAAIVAQSGHPTRTRVWVGRVLAVLVGVMAVVILLEYTPVGSLGVDQMLFGEAVRGKQTSWPGRPSPQTAAPVLLLAAAVALIRVDRGTRAVWPACLASSGAIPFVTLGAYLFDALALVGVSPSTGQALSTASALLLLITAASLARPDRFPVAWLLARPDRRSLVRLTGILAGFPLVTALSRPAFLAFGLGEHAEWTFSILFSTLIVGAVTFYFSQREQQLLIAKELASNERAEAEARYRILADNAVDVIVHLRGGEIAWVSPSVQGALGGPLEHWTGTAFADRIHPEDRDKLVAAVRRILGGEQVLQRFRVCSVDGDYHWVDGHGKPYTDALGDTDGLIAALRVVDDQVEAEQRLERLARFDTLTGLVNRAEALSRLECALREPQPAGTHVGVLFCDVDHFKAINDTWGHGMGDFVLATLAARIRASVRRGDTVGRTGGDEMLVLLPGVRRSAELAQIAEKIRSRVAEPIHLSGNTIHATLSIGATLALSAESVDAVTARADEAMYRAKACARNTVVPN</sequence>
<dbReference type="RefSeq" id="WP_085291438.1">
    <property type="nucleotide sequence ID" value="NZ_NCXM01000021.1"/>
</dbReference>
<dbReference type="Pfam" id="PF00990">
    <property type="entry name" value="GGDEF"/>
    <property type="match status" value="1"/>
</dbReference>
<dbReference type="FunFam" id="3.30.70.270:FF:000001">
    <property type="entry name" value="Diguanylate cyclase domain protein"/>
    <property type="match status" value="1"/>
</dbReference>
<keyword evidence="7" id="KW-1185">Reference proteome</keyword>
<feature type="domain" description="GGDEF" evidence="5">
    <location>
        <begin position="454"/>
        <end position="584"/>
    </location>
</feature>
<dbReference type="InterPro" id="IPR000160">
    <property type="entry name" value="GGDEF_dom"/>
</dbReference>
<feature type="transmembrane region" description="Helical" evidence="2">
    <location>
        <begin position="85"/>
        <end position="104"/>
    </location>
</feature>
<dbReference type="PANTHER" id="PTHR44757:SF2">
    <property type="entry name" value="BIOFILM ARCHITECTURE MAINTENANCE PROTEIN MBAA"/>
    <property type="match status" value="1"/>
</dbReference>
<dbReference type="SUPFAM" id="SSF55073">
    <property type="entry name" value="Nucleotide cyclase"/>
    <property type="match status" value="1"/>
</dbReference>
<dbReference type="InterPro" id="IPR052155">
    <property type="entry name" value="Biofilm_reg_signaling"/>
</dbReference>
<dbReference type="InterPro" id="IPR000014">
    <property type="entry name" value="PAS"/>
</dbReference>
<feature type="transmembrane region" description="Helical" evidence="2">
    <location>
        <begin position="260"/>
        <end position="279"/>
    </location>
</feature>
<reference evidence="6 7" key="1">
    <citation type="submission" date="2017-04" db="EMBL/GenBank/DDBJ databases">
        <title>The new phylogeny of genus Mycobacterium.</title>
        <authorList>
            <person name="Tortoli E."/>
            <person name="Trovato A."/>
            <person name="Cirillo D.M."/>
        </authorList>
    </citation>
    <scope>NUCLEOTIDE SEQUENCE [LARGE SCALE GENOMIC DNA]</scope>
    <source>
        <strain evidence="6 7">DSM 45247</strain>
    </source>
</reference>
<evidence type="ECO:0000256" key="2">
    <source>
        <dbReference type="SAM" id="Phobius"/>
    </source>
</evidence>
<keyword evidence="2" id="KW-0472">Membrane</keyword>
<dbReference type="InterPro" id="IPR000700">
    <property type="entry name" value="PAS-assoc_C"/>
</dbReference>
<feature type="transmembrane region" description="Helical" evidence="2">
    <location>
        <begin position="133"/>
        <end position="149"/>
    </location>
</feature>
<dbReference type="InterPro" id="IPR013655">
    <property type="entry name" value="PAS_fold_3"/>
</dbReference>
<protein>
    <submittedName>
        <fullName evidence="6">Diguanylate cyclase</fullName>
    </submittedName>
</protein>
<evidence type="ECO:0000313" key="6">
    <source>
        <dbReference type="EMBL" id="OSC25131.1"/>
    </source>
</evidence>
<dbReference type="NCBIfam" id="TIGR00254">
    <property type="entry name" value="GGDEF"/>
    <property type="match status" value="1"/>
</dbReference>
<evidence type="ECO:0000259" key="4">
    <source>
        <dbReference type="PROSITE" id="PS50113"/>
    </source>
</evidence>
<accession>A0A1X2KTX6</accession>
<dbReference type="NCBIfam" id="TIGR00229">
    <property type="entry name" value="sensory_box"/>
    <property type="match status" value="1"/>
</dbReference>
<feature type="domain" description="PAC" evidence="4">
    <location>
        <begin position="370"/>
        <end position="422"/>
    </location>
</feature>
<keyword evidence="1" id="KW-0175">Coiled coil</keyword>